<name>A0ABY3SGN8_9BACL</name>
<sequence length="159" mass="17133">MKKAWIYGTASLVLLTALTTACNSKGEEQELASQISTTTAVQTQAQLGTQIQEAAGAGSLQAGAMPSIDGNLKLDGRTALITYSVSNLQLSNEHVGKQNVQGEGHLHLYVDGKQKGMFSQVTPLKLTNLATGKHEIKLELQQNDHSDMNIQKIFNIEVK</sequence>
<feature type="chain" id="PRO_5046800019" description="Lipoprotein" evidence="1">
    <location>
        <begin position="22"/>
        <end position="159"/>
    </location>
</feature>
<dbReference type="PROSITE" id="PS51257">
    <property type="entry name" value="PROKAR_LIPOPROTEIN"/>
    <property type="match status" value="1"/>
</dbReference>
<evidence type="ECO:0000256" key="1">
    <source>
        <dbReference type="SAM" id="SignalP"/>
    </source>
</evidence>
<keyword evidence="1" id="KW-0732">Signal</keyword>
<proteinExistence type="predicted"/>
<feature type="signal peptide" evidence="1">
    <location>
        <begin position="1"/>
        <end position="21"/>
    </location>
</feature>
<protein>
    <recommendedName>
        <fullName evidence="4">Lipoprotein</fullName>
    </recommendedName>
</protein>
<dbReference type="EMBL" id="CP090978">
    <property type="protein sequence ID" value="UJF33149.1"/>
    <property type="molecule type" value="Genomic_DNA"/>
</dbReference>
<dbReference type="Proteomes" id="UP001649230">
    <property type="component" value="Chromosome"/>
</dbReference>
<evidence type="ECO:0000313" key="3">
    <source>
        <dbReference type="Proteomes" id="UP001649230"/>
    </source>
</evidence>
<organism evidence="2 3">
    <name type="scientific">Paenibacillus hexagrammi</name>
    <dbReference type="NCBI Taxonomy" id="2908839"/>
    <lineage>
        <taxon>Bacteria</taxon>
        <taxon>Bacillati</taxon>
        <taxon>Bacillota</taxon>
        <taxon>Bacilli</taxon>
        <taxon>Bacillales</taxon>
        <taxon>Paenibacillaceae</taxon>
        <taxon>Paenibacillus</taxon>
    </lineage>
</organism>
<keyword evidence="3" id="KW-1185">Reference proteome</keyword>
<accession>A0ABY3SGN8</accession>
<evidence type="ECO:0008006" key="4">
    <source>
        <dbReference type="Google" id="ProtNLM"/>
    </source>
</evidence>
<evidence type="ECO:0000313" key="2">
    <source>
        <dbReference type="EMBL" id="UJF33149.1"/>
    </source>
</evidence>
<dbReference type="RefSeq" id="WP_235119487.1">
    <property type="nucleotide sequence ID" value="NZ_CP090978.1"/>
</dbReference>
<gene>
    <name evidence="2" type="ORF">L0M14_27015</name>
</gene>
<reference evidence="2 3" key="1">
    <citation type="journal article" date="2024" name="Int. J. Syst. Evol. Microbiol.">
        <title>Paenibacillus hexagrammi sp. nov., a novel bacterium isolated from the gut content of Hexagrammos agrammus.</title>
        <authorList>
            <person name="Jung H.K."/>
            <person name="Kim D.G."/>
            <person name="Zin H."/>
            <person name="Park J."/>
            <person name="Jung H."/>
            <person name="Kim Y.O."/>
            <person name="Kong H.J."/>
            <person name="Kim J.W."/>
            <person name="Kim Y.S."/>
        </authorList>
    </citation>
    <scope>NUCLEOTIDE SEQUENCE [LARGE SCALE GENOMIC DNA]</scope>
    <source>
        <strain evidence="2 3">YPD9-1</strain>
    </source>
</reference>